<evidence type="ECO:0000313" key="3">
    <source>
        <dbReference type="Proteomes" id="UP000070501"/>
    </source>
</evidence>
<keyword evidence="1" id="KW-0472">Membrane</keyword>
<keyword evidence="1" id="KW-0812">Transmembrane</keyword>
<gene>
    <name evidence="2" type="ORF">Micbo1qcDRAFT_158280</name>
</gene>
<evidence type="ECO:0000256" key="1">
    <source>
        <dbReference type="SAM" id="Phobius"/>
    </source>
</evidence>
<evidence type="ECO:0000313" key="2">
    <source>
        <dbReference type="EMBL" id="KXJ96090.1"/>
    </source>
</evidence>
<dbReference type="Proteomes" id="UP000070501">
    <property type="component" value="Unassembled WGS sequence"/>
</dbReference>
<dbReference type="OrthoDB" id="2019572at2759"/>
<feature type="non-terminal residue" evidence="2">
    <location>
        <position position="65"/>
    </location>
</feature>
<name>A0A136JG14_9PEZI</name>
<keyword evidence="1" id="KW-1133">Transmembrane helix</keyword>
<proteinExistence type="predicted"/>
<feature type="transmembrane region" description="Helical" evidence="1">
    <location>
        <begin position="6"/>
        <end position="28"/>
    </location>
</feature>
<dbReference type="InParanoid" id="A0A136JG14"/>
<reference evidence="3" key="1">
    <citation type="submission" date="2016-02" db="EMBL/GenBank/DDBJ databases">
        <title>Draft genome sequence of Microdochium bolleyi, a fungal endophyte of beachgrass.</title>
        <authorList>
            <consortium name="DOE Joint Genome Institute"/>
            <person name="David A.S."/>
            <person name="May G."/>
            <person name="Haridas S."/>
            <person name="Lim J."/>
            <person name="Wang M."/>
            <person name="Labutti K."/>
            <person name="Lipzen A."/>
            <person name="Barry K."/>
            <person name="Grigoriev I.V."/>
        </authorList>
    </citation>
    <scope>NUCLEOTIDE SEQUENCE [LARGE SCALE GENOMIC DNA]</scope>
    <source>
        <strain evidence="3">J235TASD1</strain>
    </source>
</reference>
<keyword evidence="3" id="KW-1185">Reference proteome</keyword>
<accession>A0A136JG14</accession>
<sequence length="65" mass="6983">MVFDVAVVHLGNNIAAFGVDIVTGLIAGRPSRQAAIKMAAFVPRRSDSRKLLRFCPASEATIVTR</sequence>
<dbReference type="AlphaFoldDB" id="A0A136JG14"/>
<protein>
    <submittedName>
        <fullName evidence="2">Uncharacterized protein</fullName>
    </submittedName>
</protein>
<dbReference type="EMBL" id="KQ964246">
    <property type="protein sequence ID" value="KXJ96090.1"/>
    <property type="molecule type" value="Genomic_DNA"/>
</dbReference>
<organism evidence="2 3">
    <name type="scientific">Microdochium bolleyi</name>
    <dbReference type="NCBI Taxonomy" id="196109"/>
    <lineage>
        <taxon>Eukaryota</taxon>
        <taxon>Fungi</taxon>
        <taxon>Dikarya</taxon>
        <taxon>Ascomycota</taxon>
        <taxon>Pezizomycotina</taxon>
        <taxon>Sordariomycetes</taxon>
        <taxon>Xylariomycetidae</taxon>
        <taxon>Xylariales</taxon>
        <taxon>Microdochiaceae</taxon>
        <taxon>Microdochium</taxon>
    </lineage>
</organism>